<gene>
    <name evidence="1" type="ORF">BDV98DRAFT_588361</name>
</gene>
<evidence type="ECO:0000313" key="2">
    <source>
        <dbReference type="Proteomes" id="UP000305067"/>
    </source>
</evidence>
<name>A0A5C3R0X3_9AGAR</name>
<evidence type="ECO:0000313" key="1">
    <source>
        <dbReference type="EMBL" id="TFL07916.1"/>
    </source>
</evidence>
<proteinExistence type="predicted"/>
<organism evidence="1 2">
    <name type="scientific">Pterulicium gracile</name>
    <dbReference type="NCBI Taxonomy" id="1884261"/>
    <lineage>
        <taxon>Eukaryota</taxon>
        <taxon>Fungi</taxon>
        <taxon>Dikarya</taxon>
        <taxon>Basidiomycota</taxon>
        <taxon>Agaricomycotina</taxon>
        <taxon>Agaricomycetes</taxon>
        <taxon>Agaricomycetidae</taxon>
        <taxon>Agaricales</taxon>
        <taxon>Pleurotineae</taxon>
        <taxon>Pterulaceae</taxon>
        <taxon>Pterulicium</taxon>
    </lineage>
</organism>
<keyword evidence="2" id="KW-1185">Reference proteome</keyword>
<dbReference type="Proteomes" id="UP000305067">
    <property type="component" value="Unassembled WGS sequence"/>
</dbReference>
<protein>
    <submittedName>
        <fullName evidence="1">Uncharacterized protein</fullName>
    </submittedName>
</protein>
<reference evidence="1 2" key="1">
    <citation type="journal article" date="2019" name="Nat. Ecol. Evol.">
        <title>Megaphylogeny resolves global patterns of mushroom evolution.</title>
        <authorList>
            <person name="Varga T."/>
            <person name="Krizsan K."/>
            <person name="Foldi C."/>
            <person name="Dima B."/>
            <person name="Sanchez-Garcia M."/>
            <person name="Sanchez-Ramirez S."/>
            <person name="Szollosi G.J."/>
            <person name="Szarkandi J.G."/>
            <person name="Papp V."/>
            <person name="Albert L."/>
            <person name="Andreopoulos W."/>
            <person name="Angelini C."/>
            <person name="Antonin V."/>
            <person name="Barry K.W."/>
            <person name="Bougher N.L."/>
            <person name="Buchanan P."/>
            <person name="Buyck B."/>
            <person name="Bense V."/>
            <person name="Catcheside P."/>
            <person name="Chovatia M."/>
            <person name="Cooper J."/>
            <person name="Damon W."/>
            <person name="Desjardin D."/>
            <person name="Finy P."/>
            <person name="Geml J."/>
            <person name="Haridas S."/>
            <person name="Hughes K."/>
            <person name="Justo A."/>
            <person name="Karasinski D."/>
            <person name="Kautmanova I."/>
            <person name="Kiss B."/>
            <person name="Kocsube S."/>
            <person name="Kotiranta H."/>
            <person name="LaButti K.M."/>
            <person name="Lechner B.E."/>
            <person name="Liimatainen K."/>
            <person name="Lipzen A."/>
            <person name="Lukacs Z."/>
            <person name="Mihaltcheva S."/>
            <person name="Morgado L.N."/>
            <person name="Niskanen T."/>
            <person name="Noordeloos M.E."/>
            <person name="Ohm R.A."/>
            <person name="Ortiz-Santana B."/>
            <person name="Ovrebo C."/>
            <person name="Racz N."/>
            <person name="Riley R."/>
            <person name="Savchenko A."/>
            <person name="Shiryaev A."/>
            <person name="Soop K."/>
            <person name="Spirin V."/>
            <person name="Szebenyi C."/>
            <person name="Tomsovsky M."/>
            <person name="Tulloss R.E."/>
            <person name="Uehling J."/>
            <person name="Grigoriev I.V."/>
            <person name="Vagvolgyi C."/>
            <person name="Papp T."/>
            <person name="Martin F.M."/>
            <person name="Miettinen O."/>
            <person name="Hibbett D.S."/>
            <person name="Nagy L.G."/>
        </authorList>
    </citation>
    <scope>NUCLEOTIDE SEQUENCE [LARGE SCALE GENOMIC DNA]</scope>
    <source>
        <strain evidence="1 2">CBS 309.79</strain>
    </source>
</reference>
<dbReference type="EMBL" id="ML178814">
    <property type="protein sequence ID" value="TFL07916.1"/>
    <property type="molecule type" value="Genomic_DNA"/>
</dbReference>
<accession>A0A5C3R0X3</accession>
<dbReference type="AlphaFoldDB" id="A0A5C3R0X3"/>
<sequence>MAQGLLTMLANSMYKCLTSLDDIRSKSPASAVPIPASLRLCDGDDDVNCFLDLKGCNTTDTSGINCDSAGGWSASVAFIGTGVSVRTGTNCSEDNCKWTIDGAKGRATFNSRGNTGTGGAISYFLATGLDGGDNKRHTLVNSSAESDSTYFPTLRFYDETRIYTGPDTPVHPGDYIAISPHYSEVLLEGEWSALNEQLENLASTQRRFMEGEGSNSAGIVGDALRKPGYSTFCDRIVEDEEPIVKAIVNGEEIEEADEDFIPLDPEGW</sequence>